<dbReference type="EMBL" id="CP036347">
    <property type="protein sequence ID" value="QDU02130.1"/>
    <property type="molecule type" value="Genomic_DNA"/>
</dbReference>
<proteinExistence type="predicted"/>
<evidence type="ECO:0000313" key="2">
    <source>
        <dbReference type="Proteomes" id="UP000320722"/>
    </source>
</evidence>
<evidence type="ECO:0000313" key="1">
    <source>
        <dbReference type="EMBL" id="QDU02130.1"/>
    </source>
</evidence>
<reference evidence="1 2" key="1">
    <citation type="submission" date="2019-02" db="EMBL/GenBank/DDBJ databases">
        <title>Deep-cultivation of Planctomycetes and their phenomic and genomic characterization uncovers novel biology.</title>
        <authorList>
            <person name="Wiegand S."/>
            <person name="Jogler M."/>
            <person name="Boedeker C."/>
            <person name="Pinto D."/>
            <person name="Vollmers J."/>
            <person name="Rivas-Marin E."/>
            <person name="Kohn T."/>
            <person name="Peeters S.H."/>
            <person name="Heuer A."/>
            <person name="Rast P."/>
            <person name="Oberbeckmann S."/>
            <person name="Bunk B."/>
            <person name="Jeske O."/>
            <person name="Meyerdierks A."/>
            <person name="Storesund J.E."/>
            <person name="Kallscheuer N."/>
            <person name="Luecker S."/>
            <person name="Lage O.M."/>
            <person name="Pohl T."/>
            <person name="Merkel B.J."/>
            <person name="Hornburger P."/>
            <person name="Mueller R.-W."/>
            <person name="Bruemmer F."/>
            <person name="Labrenz M."/>
            <person name="Spormann A.M."/>
            <person name="Op den Camp H."/>
            <person name="Overmann J."/>
            <person name="Amann R."/>
            <person name="Jetten M.S.M."/>
            <person name="Mascher T."/>
            <person name="Medema M.H."/>
            <person name="Devos D.P."/>
            <person name="Kaster A.-K."/>
            <person name="Ovreas L."/>
            <person name="Rohde M."/>
            <person name="Galperin M.Y."/>
            <person name="Jogler C."/>
        </authorList>
    </citation>
    <scope>NUCLEOTIDE SEQUENCE [LARGE SCALE GENOMIC DNA]</scope>
    <source>
        <strain evidence="1 2">V6</strain>
    </source>
</reference>
<protein>
    <submittedName>
        <fullName evidence="1">Uncharacterized protein</fullName>
    </submittedName>
</protein>
<dbReference type="RefSeq" id="WP_197999781.1">
    <property type="nucleotide sequence ID" value="NZ_CP036347.1"/>
</dbReference>
<gene>
    <name evidence="1" type="ORF">V6x_18310</name>
</gene>
<dbReference type="Proteomes" id="UP000320722">
    <property type="component" value="Chromosome"/>
</dbReference>
<dbReference type="AlphaFoldDB" id="A0A517WA48"/>
<name>A0A517WA48_9PLAN</name>
<sequence length="150" mass="17420">MIENERPEKIAIEHDDYHARHIGRTSDGRQFFLTTPFEPAYPNREGCEYIALFLFDLDGNLIESRVDTLGPRATLDADACREKYESRLNELGEVYFQRIEVKPFAINHNGVEMGLIVREPEEEEDVWAVELLPGNYMAFFEPWDSGVYDT</sequence>
<accession>A0A517WA48</accession>
<organism evidence="1 2">
    <name type="scientific">Gimesia chilikensis</name>
    <dbReference type="NCBI Taxonomy" id="2605989"/>
    <lineage>
        <taxon>Bacteria</taxon>
        <taxon>Pseudomonadati</taxon>
        <taxon>Planctomycetota</taxon>
        <taxon>Planctomycetia</taxon>
        <taxon>Planctomycetales</taxon>
        <taxon>Planctomycetaceae</taxon>
        <taxon>Gimesia</taxon>
    </lineage>
</organism>